<evidence type="ECO:0000313" key="1">
    <source>
        <dbReference type="EMBL" id="NHQ86277.1"/>
    </source>
</evidence>
<reference evidence="1 2" key="1">
    <citation type="submission" date="2020-03" db="EMBL/GenBank/DDBJ databases">
        <title>Draft genome sequence of environmentally isolated violet-colored cultures.</title>
        <authorList>
            <person name="Wilson H.S."/>
        </authorList>
    </citation>
    <scope>NUCLEOTIDE SEQUENCE [LARGE SCALE GENOMIC DNA]</scope>
    <source>
        <strain evidence="1 2">HSC-16F04</strain>
    </source>
</reference>
<dbReference type="Proteomes" id="UP000712570">
    <property type="component" value="Unassembled WGS sequence"/>
</dbReference>
<evidence type="ECO:0000313" key="2">
    <source>
        <dbReference type="Proteomes" id="UP000712570"/>
    </source>
</evidence>
<protein>
    <submittedName>
        <fullName evidence="1">YkgJ family cysteine cluster protein</fullName>
    </submittedName>
</protein>
<organism evidence="1 2">
    <name type="scientific">Iodobacter violaceini</name>
    <dbReference type="NCBI Taxonomy" id="3044271"/>
    <lineage>
        <taxon>Bacteria</taxon>
        <taxon>Pseudomonadati</taxon>
        <taxon>Pseudomonadota</taxon>
        <taxon>Betaproteobacteria</taxon>
        <taxon>Neisseriales</taxon>
        <taxon>Chitinibacteraceae</taxon>
        <taxon>Iodobacter</taxon>
    </lineage>
</organism>
<dbReference type="EMBL" id="JAAOLX010000004">
    <property type="protein sequence ID" value="NHQ86277.1"/>
    <property type="molecule type" value="Genomic_DNA"/>
</dbReference>
<comment type="caution">
    <text evidence="1">The sequence shown here is derived from an EMBL/GenBank/DDBJ whole genome shotgun (WGS) entry which is preliminary data.</text>
</comment>
<gene>
    <name evidence="1" type="ORF">HA050_09125</name>
</gene>
<dbReference type="InterPro" id="IPR005358">
    <property type="entry name" value="Puta_zinc/iron-chelating_dom"/>
</dbReference>
<dbReference type="Pfam" id="PF03692">
    <property type="entry name" value="CxxCxxCC"/>
    <property type="match status" value="1"/>
</dbReference>
<sequence length="207" mass="23816">MNDIYTRIHERKHTLAERIPKVMREIEDDFTHIQPAIEGKLQKVLLENGSRRSKLMKLHPLISQVREISEKHAACARGCNSCCFQRVMLSQIEADVIGQKIHRPARKLDARYRLPSIDSYGMHTPCVFLIDGLCSIYENRPFMCRNYVNLDIDSLLCGDENWDLHRSNDFRFTGIPTLDAGPLLVAYQKLSGLDATGDIRDFFPLLE</sequence>
<proteinExistence type="predicted"/>
<accession>A0ABX0KVR2</accession>
<name>A0ABX0KVR2_9NEIS</name>
<dbReference type="RefSeq" id="WP_166824920.1">
    <property type="nucleotide sequence ID" value="NZ_JAAOLX010000004.1"/>
</dbReference>
<keyword evidence="2" id="KW-1185">Reference proteome</keyword>